<comment type="caution">
    <text evidence="4">The sequence shown here is derived from an EMBL/GenBank/DDBJ whole genome shotgun (WGS) entry which is preliminary data.</text>
</comment>
<feature type="domain" description="NADH:ubiquinone oxidoreductase intermediate-associated protein 30" evidence="2">
    <location>
        <begin position="306"/>
        <end position="406"/>
    </location>
</feature>
<evidence type="ECO:0000259" key="3">
    <source>
        <dbReference type="Pfam" id="PF13460"/>
    </source>
</evidence>
<sequence>MASSIAARLPTSSPASKSLAFFSFQPIPQSLPVYSHSRHTRFPFLVHASTGDDLSTRTDASEVTSPSSSSSSSSPTTTEFASPAAQSSPVTTNKQPSSVSLSLEDVNPVGLGRRSRQLFDEVWRRLTDLGQLTSRDSTEYESEMIGGPMCEFTTPGAESTTVLVAGATSRVGRIVIRKLQLRGYKVKALVRKDDPETLELLPRSVQIAVGDLGDPFSLKNAVEGCSKIIFCARARSSLTVDLNRVDKQGVYNLSKAFQDYNHKMAQARAGRSSRSKLLISKFKEKDEWSCQQGTYFTDDFAVKYDGGMNANLSTEEDGKVVFSGYVFTRGGYVELTKKLNLAPGVSLDRYEGLVLSVCGDGKIYSLILEACSMDDPSHKIIYAARFATRLGYSRVRIPFSSFRPMNPEDPALDPFSVHTIAIRFEPRKQRSASRSASSIPSSLRDLNSFKLTLDYIKALPAGQETDFILISCTGAGVDEIDREKVLKAKQAGEAALRNSGLGYTIIRPGPLQDEPGGQRALVFDQGNRISQGISYADVADICVKALHNPAARNRSFDVCYEYVAEQGQGLYELVAHLPDKSNNYLTPALSVLERNT</sequence>
<gene>
    <name evidence="4" type="ORF">KP509_24G028300</name>
</gene>
<dbReference type="OMA" id="HTMTIRF"/>
<dbReference type="PANTHER" id="PTHR15020">
    <property type="entry name" value="FLAVIN REDUCTASE-RELATED"/>
    <property type="match status" value="1"/>
</dbReference>
<keyword evidence="5" id="KW-1185">Reference proteome</keyword>
<dbReference type="SUPFAM" id="SSF49785">
    <property type="entry name" value="Galactose-binding domain-like"/>
    <property type="match status" value="1"/>
</dbReference>
<dbReference type="Pfam" id="PF13460">
    <property type="entry name" value="NAD_binding_10"/>
    <property type="match status" value="2"/>
</dbReference>
<dbReference type="OrthoDB" id="10254221at2759"/>
<feature type="domain" description="NAD(P)-binding" evidence="3">
    <location>
        <begin position="458"/>
        <end position="549"/>
    </location>
</feature>
<evidence type="ECO:0000313" key="4">
    <source>
        <dbReference type="EMBL" id="KAH7299769.1"/>
    </source>
</evidence>
<reference evidence="4" key="1">
    <citation type="submission" date="2021-08" db="EMBL/GenBank/DDBJ databases">
        <title>WGS assembly of Ceratopteris richardii.</title>
        <authorList>
            <person name="Marchant D.B."/>
            <person name="Chen G."/>
            <person name="Jenkins J."/>
            <person name="Shu S."/>
            <person name="Leebens-Mack J."/>
            <person name="Grimwood J."/>
            <person name="Schmutz J."/>
            <person name="Soltis P."/>
            <person name="Soltis D."/>
            <person name="Chen Z.-H."/>
        </authorList>
    </citation>
    <scope>NUCLEOTIDE SEQUENCE</scope>
    <source>
        <strain evidence="4">Whitten #5841</strain>
        <tissue evidence="4">Leaf</tissue>
    </source>
</reference>
<proteinExistence type="predicted"/>
<dbReference type="InterPro" id="IPR013857">
    <property type="entry name" value="NADH-UbQ_OxRdtase-assoc_prot30"/>
</dbReference>
<evidence type="ECO:0000259" key="2">
    <source>
        <dbReference type="Pfam" id="PF08547"/>
    </source>
</evidence>
<feature type="domain" description="NAD(P)-binding" evidence="3">
    <location>
        <begin position="166"/>
        <end position="258"/>
    </location>
</feature>
<protein>
    <submittedName>
        <fullName evidence="4">Uncharacterized protein</fullName>
    </submittedName>
</protein>
<organism evidence="4 5">
    <name type="scientific">Ceratopteris richardii</name>
    <name type="common">Triangle waterfern</name>
    <dbReference type="NCBI Taxonomy" id="49495"/>
    <lineage>
        <taxon>Eukaryota</taxon>
        <taxon>Viridiplantae</taxon>
        <taxon>Streptophyta</taxon>
        <taxon>Embryophyta</taxon>
        <taxon>Tracheophyta</taxon>
        <taxon>Polypodiopsida</taxon>
        <taxon>Polypodiidae</taxon>
        <taxon>Polypodiales</taxon>
        <taxon>Pteridineae</taxon>
        <taxon>Pteridaceae</taxon>
        <taxon>Parkerioideae</taxon>
        <taxon>Ceratopteris</taxon>
    </lineage>
</organism>
<feature type="compositionally biased region" description="Polar residues" evidence="1">
    <location>
        <begin position="84"/>
        <end position="101"/>
    </location>
</feature>
<accession>A0A8T2RTD0</accession>
<name>A0A8T2RTD0_CERRI</name>
<evidence type="ECO:0000256" key="1">
    <source>
        <dbReference type="SAM" id="MobiDB-lite"/>
    </source>
</evidence>
<dbReference type="InterPro" id="IPR016040">
    <property type="entry name" value="NAD(P)-bd_dom"/>
</dbReference>
<dbReference type="EMBL" id="CM035429">
    <property type="protein sequence ID" value="KAH7299769.1"/>
    <property type="molecule type" value="Genomic_DNA"/>
</dbReference>
<dbReference type="SUPFAM" id="SSF51735">
    <property type="entry name" value="NAD(P)-binding Rossmann-fold domains"/>
    <property type="match status" value="1"/>
</dbReference>
<feature type="compositionally biased region" description="Low complexity" evidence="1">
    <location>
        <begin position="64"/>
        <end position="78"/>
    </location>
</feature>
<dbReference type="InterPro" id="IPR008979">
    <property type="entry name" value="Galactose-bd-like_sf"/>
</dbReference>
<dbReference type="Gene3D" id="3.40.50.720">
    <property type="entry name" value="NAD(P)-binding Rossmann-like Domain"/>
    <property type="match status" value="2"/>
</dbReference>
<dbReference type="InterPro" id="IPR036291">
    <property type="entry name" value="NAD(P)-bd_dom_sf"/>
</dbReference>
<feature type="region of interest" description="Disordered" evidence="1">
    <location>
        <begin position="51"/>
        <end position="101"/>
    </location>
</feature>
<dbReference type="Proteomes" id="UP000825935">
    <property type="component" value="Chromosome 24"/>
</dbReference>
<evidence type="ECO:0000313" key="5">
    <source>
        <dbReference type="Proteomes" id="UP000825935"/>
    </source>
</evidence>
<dbReference type="Pfam" id="PF08547">
    <property type="entry name" value="CIA30"/>
    <property type="match status" value="1"/>
</dbReference>
<dbReference type="AlphaFoldDB" id="A0A8T2RTD0"/>
<dbReference type="PANTHER" id="PTHR15020:SF47">
    <property type="entry name" value="NAD(P)-BINDING DOMAIN-CONTAINING PROTEIN"/>
    <property type="match status" value="1"/>
</dbReference>